<dbReference type="GO" id="GO:0008237">
    <property type="term" value="F:metallopeptidase activity"/>
    <property type="evidence" value="ECO:0007669"/>
    <property type="project" value="InterPro"/>
</dbReference>
<dbReference type="GO" id="GO:0005669">
    <property type="term" value="C:transcription factor TFIID complex"/>
    <property type="evidence" value="ECO:0007669"/>
    <property type="project" value="InterPro"/>
</dbReference>
<keyword evidence="5 10" id="KW-0103">Bromodomain</keyword>
<dbReference type="GO" id="GO:0016251">
    <property type="term" value="F:RNA polymerase II general transcription initiation factor activity"/>
    <property type="evidence" value="ECO:0007669"/>
    <property type="project" value="TreeGrafter"/>
</dbReference>
<dbReference type="InterPro" id="IPR027268">
    <property type="entry name" value="Peptidase_M4/M1_CTD_sf"/>
</dbReference>
<dbReference type="SUPFAM" id="SSF63737">
    <property type="entry name" value="Leukotriene A4 hydrolase N-terminal domain"/>
    <property type="match status" value="1"/>
</dbReference>
<dbReference type="InterPro" id="IPR057345">
    <property type="entry name" value="Ig-like_TAF2"/>
</dbReference>
<dbReference type="Proteomes" id="UP000053989">
    <property type="component" value="Unassembled WGS sequence"/>
</dbReference>
<feature type="region of interest" description="Disordered" evidence="11">
    <location>
        <begin position="1322"/>
        <end position="1348"/>
    </location>
</feature>
<feature type="region of interest" description="Disordered" evidence="11">
    <location>
        <begin position="1189"/>
        <end position="1209"/>
    </location>
</feature>
<keyword evidence="4" id="KW-0805">Transcription regulation</keyword>
<dbReference type="InterPro" id="IPR036427">
    <property type="entry name" value="Bromodomain-like_sf"/>
</dbReference>
<dbReference type="SUPFAM" id="SSF47370">
    <property type="entry name" value="Bromodomain"/>
    <property type="match status" value="3"/>
</dbReference>
<reference evidence="13 14" key="1">
    <citation type="submission" date="2014-04" db="EMBL/GenBank/DDBJ databases">
        <authorList>
            <consortium name="DOE Joint Genome Institute"/>
            <person name="Kuo A."/>
            <person name="Kohler A."/>
            <person name="Nagy L.G."/>
            <person name="Floudas D."/>
            <person name="Copeland A."/>
            <person name="Barry K.W."/>
            <person name="Cichocki N."/>
            <person name="Veneault-Fourrey C."/>
            <person name="LaButti K."/>
            <person name="Lindquist E.A."/>
            <person name="Lipzen A."/>
            <person name="Lundell T."/>
            <person name="Morin E."/>
            <person name="Murat C."/>
            <person name="Sun H."/>
            <person name="Tunlid A."/>
            <person name="Henrissat B."/>
            <person name="Grigoriev I.V."/>
            <person name="Hibbett D.S."/>
            <person name="Martin F."/>
            <person name="Nordberg H.P."/>
            <person name="Cantor M.N."/>
            <person name="Hua S.X."/>
        </authorList>
    </citation>
    <scope>NUCLEOTIDE SEQUENCE [LARGE SCALE GENOMIC DNA]</scope>
    <source>
        <strain evidence="13 14">Foug A</strain>
    </source>
</reference>
<organism evidence="13 14">
    <name type="scientific">Scleroderma citrinum Foug A</name>
    <dbReference type="NCBI Taxonomy" id="1036808"/>
    <lineage>
        <taxon>Eukaryota</taxon>
        <taxon>Fungi</taxon>
        <taxon>Dikarya</taxon>
        <taxon>Basidiomycota</taxon>
        <taxon>Agaricomycotina</taxon>
        <taxon>Agaricomycetes</taxon>
        <taxon>Agaricomycetidae</taxon>
        <taxon>Boletales</taxon>
        <taxon>Sclerodermatineae</taxon>
        <taxon>Sclerodermataceae</taxon>
        <taxon>Scleroderma</taxon>
    </lineage>
</organism>
<dbReference type="InterPro" id="IPR042097">
    <property type="entry name" value="Aminopeptidase_N-like_N_sf"/>
</dbReference>
<feature type="region of interest" description="Disordered" evidence="11">
    <location>
        <begin position="1381"/>
        <end position="1413"/>
    </location>
</feature>
<proteinExistence type="inferred from homology"/>
<feature type="compositionally biased region" description="Basic and acidic residues" evidence="11">
    <location>
        <begin position="1433"/>
        <end position="1444"/>
    </location>
</feature>
<dbReference type="GO" id="GO:0008270">
    <property type="term" value="F:zinc ion binding"/>
    <property type="evidence" value="ECO:0007669"/>
    <property type="project" value="InterPro"/>
</dbReference>
<evidence type="ECO:0000256" key="11">
    <source>
        <dbReference type="SAM" id="MobiDB-lite"/>
    </source>
</evidence>
<keyword evidence="7" id="KW-0539">Nucleus</keyword>
<feature type="region of interest" description="Disordered" evidence="11">
    <location>
        <begin position="105"/>
        <end position="143"/>
    </location>
</feature>
<evidence type="ECO:0000256" key="9">
    <source>
        <dbReference type="ARBA" id="ARBA00076306"/>
    </source>
</evidence>
<dbReference type="SMART" id="SM00297">
    <property type="entry name" value="BROMO"/>
    <property type="match status" value="3"/>
</dbReference>
<dbReference type="STRING" id="1036808.A0A0C3EBS2"/>
<dbReference type="PRINTS" id="PR00503">
    <property type="entry name" value="BROMODOMAIN"/>
</dbReference>
<evidence type="ECO:0000313" key="13">
    <source>
        <dbReference type="EMBL" id="KIM70140.1"/>
    </source>
</evidence>
<dbReference type="InParanoid" id="A0A0C3EBS2"/>
<evidence type="ECO:0000256" key="8">
    <source>
        <dbReference type="ARBA" id="ARBA00025346"/>
    </source>
</evidence>
<dbReference type="FunCoup" id="A0A0C3EBS2">
    <property type="interactions" value="531"/>
</dbReference>
<reference evidence="14" key="2">
    <citation type="submission" date="2015-01" db="EMBL/GenBank/DDBJ databases">
        <title>Evolutionary Origins and Diversification of the Mycorrhizal Mutualists.</title>
        <authorList>
            <consortium name="DOE Joint Genome Institute"/>
            <consortium name="Mycorrhizal Genomics Consortium"/>
            <person name="Kohler A."/>
            <person name="Kuo A."/>
            <person name="Nagy L.G."/>
            <person name="Floudas D."/>
            <person name="Copeland A."/>
            <person name="Barry K.W."/>
            <person name="Cichocki N."/>
            <person name="Veneault-Fourrey C."/>
            <person name="LaButti K."/>
            <person name="Lindquist E.A."/>
            <person name="Lipzen A."/>
            <person name="Lundell T."/>
            <person name="Morin E."/>
            <person name="Murat C."/>
            <person name="Riley R."/>
            <person name="Ohm R."/>
            <person name="Sun H."/>
            <person name="Tunlid A."/>
            <person name="Henrissat B."/>
            <person name="Grigoriev I.V."/>
            <person name="Hibbett D.S."/>
            <person name="Martin F."/>
        </authorList>
    </citation>
    <scope>NUCLEOTIDE SEQUENCE [LARGE SCALE GENOMIC DNA]</scope>
    <source>
        <strain evidence="14">Foug A</strain>
    </source>
</reference>
<dbReference type="CDD" id="cd04369">
    <property type="entry name" value="Bromodomain"/>
    <property type="match status" value="2"/>
</dbReference>
<evidence type="ECO:0000256" key="4">
    <source>
        <dbReference type="ARBA" id="ARBA00023015"/>
    </source>
</evidence>
<dbReference type="Gene3D" id="1.10.390.10">
    <property type="entry name" value="Neutral Protease Domain 2"/>
    <property type="match status" value="1"/>
</dbReference>
<dbReference type="Pfam" id="PF25577">
    <property type="entry name" value="TPR_TAF2_C"/>
    <property type="match status" value="1"/>
</dbReference>
<dbReference type="PROSITE" id="PS00633">
    <property type="entry name" value="BROMODOMAIN_1"/>
    <property type="match status" value="1"/>
</dbReference>
<accession>A0A0C3EBS2</accession>
<evidence type="ECO:0000256" key="3">
    <source>
        <dbReference type="ARBA" id="ARBA00017363"/>
    </source>
</evidence>
<dbReference type="Pfam" id="PF01433">
    <property type="entry name" value="Peptidase_M1"/>
    <property type="match status" value="1"/>
</dbReference>
<name>A0A0C3EBS2_9AGAM</name>
<comment type="function">
    <text evidence="8">Functions as a component of the DNA-binding general transcription factor complex TFIID. Binding of TFIID to a promoter (with or without TATA element) is the initial step in pre-initiation complex (PIC) formation. TFIID plays a key role in the regulation of gene expression by RNA polymerase II through different activities such as transcription activator interaction, core promoter recognition and selectivity, TFIIA and TFIIB interaction, chromatin modification (histone acetylation by TAF1), facilitation of DNA opening and initiation of transcription.</text>
</comment>
<feature type="compositionally biased region" description="Polar residues" evidence="11">
    <location>
        <begin position="1545"/>
        <end position="1561"/>
    </location>
</feature>
<dbReference type="GO" id="GO:0003682">
    <property type="term" value="F:chromatin binding"/>
    <property type="evidence" value="ECO:0007669"/>
    <property type="project" value="TreeGrafter"/>
</dbReference>
<feature type="compositionally biased region" description="Polar residues" evidence="11">
    <location>
        <begin position="124"/>
        <end position="139"/>
    </location>
</feature>
<dbReference type="PROSITE" id="PS50014">
    <property type="entry name" value="BROMODOMAIN_2"/>
    <property type="match status" value="3"/>
</dbReference>
<dbReference type="FunFam" id="1.10.390.10:FF:000011">
    <property type="entry name" value="Transcription initiation factor TFIID subunit"/>
    <property type="match status" value="1"/>
</dbReference>
<dbReference type="SUPFAM" id="SSF55486">
    <property type="entry name" value="Metalloproteases ('zincins'), catalytic domain"/>
    <property type="match status" value="1"/>
</dbReference>
<evidence type="ECO:0000256" key="5">
    <source>
        <dbReference type="ARBA" id="ARBA00023117"/>
    </source>
</evidence>
<feature type="domain" description="Bromo" evidence="12">
    <location>
        <begin position="1575"/>
        <end position="1647"/>
    </location>
</feature>
<gene>
    <name evidence="13" type="ORF">SCLCIDRAFT_12721</name>
</gene>
<feature type="region of interest" description="Disordered" evidence="11">
    <location>
        <begin position="1433"/>
        <end position="1503"/>
    </location>
</feature>
<feature type="region of interest" description="Disordered" evidence="11">
    <location>
        <begin position="1126"/>
        <end position="1157"/>
    </location>
</feature>
<feature type="region of interest" description="Disordered" evidence="11">
    <location>
        <begin position="1537"/>
        <end position="1561"/>
    </location>
</feature>
<dbReference type="HOGENOM" id="CLU_002317_1_0_1"/>
<dbReference type="InterPro" id="IPR018359">
    <property type="entry name" value="Bromodomain_CS"/>
</dbReference>
<feature type="compositionally biased region" description="Polar residues" evidence="11">
    <location>
        <begin position="1329"/>
        <end position="1338"/>
    </location>
</feature>
<dbReference type="Pfam" id="PF00439">
    <property type="entry name" value="Bromodomain"/>
    <property type="match status" value="3"/>
</dbReference>
<feature type="domain" description="Bromo" evidence="12">
    <location>
        <begin position="1685"/>
        <end position="1759"/>
    </location>
</feature>
<keyword evidence="6" id="KW-0804">Transcription</keyword>
<feature type="domain" description="Bromo" evidence="12">
    <location>
        <begin position="1224"/>
        <end position="1296"/>
    </location>
</feature>
<evidence type="ECO:0000256" key="10">
    <source>
        <dbReference type="PROSITE-ProRule" id="PRU00035"/>
    </source>
</evidence>
<sequence>MQREHVVLEIDFSGFLWGYTEITLVPNNANLRTIHLHSRQCTIHSVTVASHKADFVYNDPLANISISTPQDCHTYPELKRKIYSALAEGDEGELSISIPKEVSLRQLGHPGHPGQSMTAGPVSENATPEPQTPGPSFQTPAPGPEFMPIVVHIEYSLRNPVDGIQFVLPTDAYPFRVPHAFTTPSSPDSARCWVPCIDNLWEKCTWEFEFVVPRYLEEPDPTQRSDHGDFGEPQDSIPTVVICTGDLVEQVSHPNNSNKTIFLFSQLVLTSVQHVAFAAGPFHVHQIPSEATMEEASGVAQPLIHAFCLPGHESMLQSSTSFLRSAMNFYSTDFGSYPFGSYKIVAVDDLPVQRFDSATLSLVTIDLLHSDDAIEQVIETRQALGHALACQWMGINILPKAFPDTWLVNGLALYITGLFVRKQLGNNEYRYRLKRDMQRVVEWDNGSMPPICQPQHLDPPDTATLPFVNLKAPLVLHILDRRLGKSGTSLGLSRVLPKIFLSAISGELPNNALSTHSFLRTCRKVSGVDLRSFAEQWIYGSGCPAFGFSASFNRKKMAVEITMRQEAPAYRAHEHNEVSKMLFKPIPFFEGQMTVRIHEADGTPYEHVLDIRSPFKRYEVPFNTKYKRIRRNTKRYLARQAAAQAAAEGDAEAAEAMGLIDMGFGLEIWENEKERENWKVADWTEEDEQVMSGATYEWIRMDADFEWIAAIAFDQPDFMWVSQLQRDRDVVAQLEAVHALSRQPTAIVSSTFTKTVLVTNYYYRIRCEAALALVNCAIRTIDFLGLFHLFKLFLRYCYEPEDPNQDLFAHNYVPKPNDFSDLPEYFVRKSLVHAISRIRFENGKTPAVVRQFLVDQLRYNDNTANPFSDAFYICTLISCAACALVSTAPPERGELLREEVRSEQTAEDTNLLKQAVDEVNRYRSMDRLIPSPHNVVTTAVLECHLLLTTANLIPSDLRVFFPLTREGNYTQVRIAAFDGVFMSKQWYAPAIMRYILAVMANDPCRTVRRHMKNSMKDSESLLIEEDGSVPEKAKENKKSDVDFMIKVLRKDREIGKNEVLREYLMPIALASSADYEVRWGIIKLADLVLRGVEEAPPKVTIHLPPTPVLEQPPPIKLPPRVTARPIKTGGPPTRSPLVSTPAPPKLRIVPSGSQARASPVATSVTGAARMLPPPLPPAAKAKAKLKARPPTANGVKAPQIPKSQSGGMSVNDLRACRNALKKLKLHKNAALFLQSVDPVRDHAPNYYEVIKNPMDLSTMGAKLEEGMYRDRFAFEADFRLMIANAKQYSPAGSYAHTEAIFFETFFEKLWNRIHKTLEAVNKASESRPPVTQSITIKQPSKKPIVGASVPASAPAIPASQQAPLRPVIKLKVSNAQATKVVEKVTEHPKAPSKAKARNPTVPDEAPPPYVDDGSHDLLQEVIAIEREKNEEKRLRKVVDGRDVSPNRASGSGPPGKRRKRNVEGDDDVLALTTPLTRKEKASTSFVASGTSTPAPERSVTPITKLVPPPAKAKKEKALPPVEVPASVVEVPPRISIKGKEKETSHNQISPPKPRPTTTANPINEKKCRDVLRVLSRLPEYLIFSEPVDPVRDGCPTYFEEITHPMDFGTMGQRLTEGKYSTMEEFAKDVELVFSNCRKFNPPTTYPCNCADAVEKVFRREWAKVLEKKLSWAEKRSLQGLMTTLVKDDISFVFREPVDPILLGIPTYFQVIPKKDARDLRTIRQKLDTDKYDSMEAFEADMDLMIQNALTFNGAESEVGQIALVVRDRVKDMLSNIKSGGNGKKRKEGDGKGASQPTKKLKLG</sequence>
<evidence type="ECO:0000256" key="6">
    <source>
        <dbReference type="ARBA" id="ARBA00023163"/>
    </source>
</evidence>
<protein>
    <recommendedName>
        <fullName evidence="3">Transcription initiation factor TFIID subunit 2</fullName>
    </recommendedName>
    <alternativeName>
        <fullName evidence="9">TBP-associated factor 2</fullName>
    </alternativeName>
</protein>
<evidence type="ECO:0000259" key="12">
    <source>
        <dbReference type="PROSITE" id="PS50014"/>
    </source>
</evidence>
<dbReference type="InterPro" id="IPR001487">
    <property type="entry name" value="Bromodomain"/>
</dbReference>
<dbReference type="InterPro" id="IPR037813">
    <property type="entry name" value="TAF2"/>
</dbReference>
<dbReference type="GO" id="GO:0006325">
    <property type="term" value="P:chromatin organization"/>
    <property type="evidence" value="ECO:0007669"/>
    <property type="project" value="UniProtKB-ARBA"/>
</dbReference>
<dbReference type="GO" id="GO:0006367">
    <property type="term" value="P:transcription initiation at RNA polymerase II promoter"/>
    <property type="evidence" value="ECO:0007669"/>
    <property type="project" value="TreeGrafter"/>
</dbReference>
<dbReference type="Gene3D" id="1.20.920.10">
    <property type="entry name" value="Bromodomain-like"/>
    <property type="match status" value="3"/>
</dbReference>
<feature type="region of interest" description="Disordered" evidence="11">
    <location>
        <begin position="1775"/>
        <end position="1803"/>
    </location>
</feature>
<dbReference type="GO" id="GO:0000976">
    <property type="term" value="F:transcription cis-regulatory region binding"/>
    <property type="evidence" value="ECO:0007669"/>
    <property type="project" value="TreeGrafter"/>
</dbReference>
<dbReference type="InterPro" id="IPR014782">
    <property type="entry name" value="Peptidase_M1_dom"/>
</dbReference>
<dbReference type="InterPro" id="IPR057991">
    <property type="entry name" value="TPR_TAF2_C"/>
</dbReference>
<feature type="compositionally biased region" description="Polar residues" evidence="11">
    <location>
        <begin position="1482"/>
        <end position="1493"/>
    </location>
</feature>
<comment type="similarity">
    <text evidence="2">Belongs to the TAF2 family.</text>
</comment>
<dbReference type="EMBL" id="KN822005">
    <property type="protein sequence ID" value="KIM70140.1"/>
    <property type="molecule type" value="Genomic_DNA"/>
</dbReference>
<evidence type="ECO:0000256" key="1">
    <source>
        <dbReference type="ARBA" id="ARBA00004123"/>
    </source>
</evidence>
<dbReference type="PANTHER" id="PTHR15137:SF9">
    <property type="entry name" value="TRANSCRIPTION INITIATION FACTOR TFIID SUBUNIT 2"/>
    <property type="match status" value="1"/>
</dbReference>
<dbReference type="PANTHER" id="PTHR15137">
    <property type="entry name" value="TRANSCRIPTION INITIATION FACTOR TFIID"/>
    <property type="match status" value="1"/>
</dbReference>
<dbReference type="Pfam" id="PF25316">
    <property type="entry name" value="TAF2_3rd"/>
    <property type="match status" value="1"/>
</dbReference>
<evidence type="ECO:0000313" key="14">
    <source>
        <dbReference type="Proteomes" id="UP000053989"/>
    </source>
</evidence>
<dbReference type="CDD" id="cd09839">
    <property type="entry name" value="M1_like_TAF2"/>
    <property type="match status" value="1"/>
</dbReference>
<comment type="subcellular location">
    <subcellularLocation>
        <location evidence="1">Nucleus</location>
    </subcellularLocation>
</comment>
<evidence type="ECO:0000256" key="7">
    <source>
        <dbReference type="ARBA" id="ARBA00023242"/>
    </source>
</evidence>
<dbReference type="Gene3D" id="2.60.40.1730">
    <property type="entry name" value="tricorn interacting facor f3 domain"/>
    <property type="match status" value="1"/>
</dbReference>
<dbReference type="OrthoDB" id="308861at2759"/>
<evidence type="ECO:0000256" key="2">
    <source>
        <dbReference type="ARBA" id="ARBA00010937"/>
    </source>
</evidence>
<keyword evidence="14" id="KW-1185">Reference proteome</keyword>